<protein>
    <recommendedName>
        <fullName evidence="5">Lipoprotein</fullName>
    </recommendedName>
</protein>
<proteinExistence type="predicted"/>
<feature type="chain" id="PRO_5039553601" description="Lipoprotein" evidence="2">
    <location>
        <begin position="29"/>
        <end position="163"/>
    </location>
</feature>
<feature type="region of interest" description="Disordered" evidence="1">
    <location>
        <begin position="23"/>
        <end position="73"/>
    </location>
</feature>
<evidence type="ECO:0000313" key="4">
    <source>
        <dbReference type="Proteomes" id="UP000199039"/>
    </source>
</evidence>
<evidence type="ECO:0000313" key="3">
    <source>
        <dbReference type="EMBL" id="SDB88129.1"/>
    </source>
</evidence>
<name>A0A1G6H1I7_9MICO</name>
<gene>
    <name evidence="3" type="ORF">SAMN05216410_0648</name>
</gene>
<dbReference type="OrthoDB" id="4949867at2"/>
<feature type="compositionally biased region" description="Acidic residues" evidence="1">
    <location>
        <begin position="44"/>
        <end position="65"/>
    </location>
</feature>
<evidence type="ECO:0000256" key="2">
    <source>
        <dbReference type="SAM" id="SignalP"/>
    </source>
</evidence>
<feature type="signal peptide" evidence="2">
    <location>
        <begin position="1"/>
        <end position="28"/>
    </location>
</feature>
<sequence length="163" mass="16960">MLIARTVAATTLSLGLVLAMGACSSSSSDTDPQPSSPTDTTSASDDETPEDETPDDEATEDETDLTDGATTTVKSSCEEFNTIMADLRLVDPAESDGYGDIADRAVAAQLSAPDETRFLFAPLYLIALDAGSGNDTEESMDILKDAVFAAAGDCTAQDVMLTM</sequence>
<keyword evidence="2" id="KW-0732">Signal</keyword>
<evidence type="ECO:0008006" key="5">
    <source>
        <dbReference type="Google" id="ProtNLM"/>
    </source>
</evidence>
<feature type="compositionally biased region" description="Low complexity" evidence="1">
    <location>
        <begin position="24"/>
        <end position="43"/>
    </location>
</feature>
<dbReference type="AlphaFoldDB" id="A0A1G6H1I7"/>
<dbReference type="Proteomes" id="UP000199039">
    <property type="component" value="Unassembled WGS sequence"/>
</dbReference>
<accession>A0A1G6H1I7</accession>
<dbReference type="RefSeq" id="WP_093180741.1">
    <property type="nucleotide sequence ID" value="NZ_FMYH01000001.1"/>
</dbReference>
<reference evidence="3 4" key="1">
    <citation type="submission" date="2016-09" db="EMBL/GenBank/DDBJ databases">
        <authorList>
            <person name="Capua I."/>
            <person name="De Benedictis P."/>
            <person name="Joannis T."/>
            <person name="Lombin L.H."/>
            <person name="Cattoli G."/>
        </authorList>
    </citation>
    <scope>NUCLEOTIDE SEQUENCE [LARGE SCALE GENOMIC DNA]</scope>
    <source>
        <strain evidence="3 4">ISLP-3</strain>
    </source>
</reference>
<keyword evidence="4" id="KW-1185">Reference proteome</keyword>
<organism evidence="3 4">
    <name type="scientific">Sanguibacter gelidistatuariae</name>
    <dbReference type="NCBI Taxonomy" id="1814289"/>
    <lineage>
        <taxon>Bacteria</taxon>
        <taxon>Bacillati</taxon>
        <taxon>Actinomycetota</taxon>
        <taxon>Actinomycetes</taxon>
        <taxon>Micrococcales</taxon>
        <taxon>Sanguibacteraceae</taxon>
        <taxon>Sanguibacter</taxon>
    </lineage>
</organism>
<evidence type="ECO:0000256" key="1">
    <source>
        <dbReference type="SAM" id="MobiDB-lite"/>
    </source>
</evidence>
<dbReference type="PROSITE" id="PS51257">
    <property type="entry name" value="PROKAR_LIPOPROTEIN"/>
    <property type="match status" value="1"/>
</dbReference>
<dbReference type="EMBL" id="FMYH01000001">
    <property type="protein sequence ID" value="SDB88129.1"/>
    <property type="molecule type" value="Genomic_DNA"/>
</dbReference>